<feature type="signal peptide" evidence="2">
    <location>
        <begin position="1"/>
        <end position="30"/>
    </location>
</feature>
<keyword evidence="2" id="KW-0732">Signal</keyword>
<dbReference type="AlphaFoldDB" id="A0A100VMH3"/>
<feature type="compositionally biased region" description="Low complexity" evidence="1">
    <location>
        <begin position="135"/>
        <end position="146"/>
    </location>
</feature>
<dbReference type="PANTHER" id="PTHR31157">
    <property type="entry name" value="SCP DOMAIN-CONTAINING PROTEIN"/>
    <property type="match status" value="1"/>
</dbReference>
<gene>
    <name evidence="4" type="ORF">PAHA3_2676</name>
</gene>
<proteinExistence type="predicted"/>
<dbReference type="NCBIfam" id="TIGR02909">
    <property type="entry name" value="spore_YkwD"/>
    <property type="match status" value="1"/>
</dbReference>
<dbReference type="InterPro" id="IPR014258">
    <property type="entry name" value="CAP_domain_YkwD-like"/>
</dbReference>
<feature type="region of interest" description="Disordered" evidence="1">
    <location>
        <begin position="73"/>
        <end position="152"/>
    </location>
</feature>
<organism evidence="4 5">
    <name type="scientific">Paenibacillus amylolyticus</name>
    <dbReference type="NCBI Taxonomy" id="1451"/>
    <lineage>
        <taxon>Bacteria</taxon>
        <taxon>Bacillati</taxon>
        <taxon>Bacillota</taxon>
        <taxon>Bacilli</taxon>
        <taxon>Bacillales</taxon>
        <taxon>Paenibacillaceae</taxon>
        <taxon>Paenibacillus</taxon>
    </lineage>
</organism>
<dbReference type="InterPro" id="IPR014044">
    <property type="entry name" value="CAP_dom"/>
</dbReference>
<dbReference type="Pfam" id="PF00188">
    <property type="entry name" value="CAP"/>
    <property type="match status" value="1"/>
</dbReference>
<evidence type="ECO:0000259" key="3">
    <source>
        <dbReference type="Pfam" id="PF00188"/>
    </source>
</evidence>
<reference evidence="5" key="2">
    <citation type="submission" date="2016-01" db="EMBL/GenBank/DDBJ databases">
        <title>Draft Genome Sequence of Paenibacillus amylolyticus Heshi-A3 that Was Isolated from Fermented Rice Bran with Aging Salted Mackerel, Which Was Named Heshiko as Traditional Fermented Seafood in Japan.</title>
        <authorList>
            <person name="Akuzawa S."/>
            <person name="Nakagawa J."/>
            <person name="Kanekatsu T."/>
            <person name="Kubota E."/>
            <person name="Ohtake R."/>
            <person name="Suzuki T."/>
            <person name="Kanesaki Y."/>
        </authorList>
    </citation>
    <scope>NUCLEOTIDE SEQUENCE [LARGE SCALE GENOMIC DNA]</scope>
    <source>
        <strain evidence="5">Heshi-A3</strain>
    </source>
</reference>
<feature type="compositionally biased region" description="Low complexity" evidence="1">
    <location>
        <begin position="79"/>
        <end position="121"/>
    </location>
</feature>
<dbReference type="CDD" id="cd05379">
    <property type="entry name" value="CAP_bacterial"/>
    <property type="match status" value="1"/>
</dbReference>
<accession>A0A100VMH3</accession>
<dbReference type="PANTHER" id="PTHR31157:SF1">
    <property type="entry name" value="SCP DOMAIN-CONTAINING PROTEIN"/>
    <property type="match status" value="1"/>
</dbReference>
<evidence type="ECO:0000313" key="4">
    <source>
        <dbReference type="EMBL" id="GAS82602.1"/>
    </source>
</evidence>
<dbReference type="InterPro" id="IPR035940">
    <property type="entry name" value="CAP_sf"/>
</dbReference>
<dbReference type="EMBL" id="BCNV01000001">
    <property type="protein sequence ID" value="GAS82602.1"/>
    <property type="molecule type" value="Genomic_DNA"/>
</dbReference>
<feature type="chain" id="PRO_5007089382" evidence="2">
    <location>
        <begin position="31"/>
        <end position="272"/>
    </location>
</feature>
<evidence type="ECO:0000313" key="5">
    <source>
        <dbReference type="Proteomes" id="UP000069697"/>
    </source>
</evidence>
<reference evidence="4 5" key="1">
    <citation type="journal article" date="2016" name="Genome Announc.">
        <title>Draft Genome Sequence of Paenibacillus amylolyticus Heshi-A3, Isolated from Fermented Rice Bran in a Japanese Fermented Seafood Dish.</title>
        <authorList>
            <person name="Akuzawa S."/>
            <person name="Nagaoka J."/>
            <person name="Kanekatsu M."/>
            <person name="Kubota E."/>
            <person name="Ohtake R."/>
            <person name="Suzuki T."/>
            <person name="Kanesaki Y."/>
        </authorList>
    </citation>
    <scope>NUCLEOTIDE SEQUENCE [LARGE SCALE GENOMIC DNA]</scope>
    <source>
        <strain evidence="4 5">Heshi-A3</strain>
    </source>
</reference>
<feature type="domain" description="SCP" evidence="3">
    <location>
        <begin position="159"/>
        <end position="261"/>
    </location>
</feature>
<protein>
    <submittedName>
        <fullName evidence="4">SCP-like extracellular protein</fullName>
    </submittedName>
</protein>
<name>A0A100VMH3_PAEAM</name>
<sequence>MKKKWMKTVVTSSLTAVLAVGVMLPASASAADSTYKTITTYKITSTDSLKAYIEKWLKQNGYTVSDGQIVEKPATQPDQTTKPAEPTTKPTQPTTKPSQPTTKPAEPTTKPEQPTKPAQPTQEEKPATTPAKDPSNTGNNTSNSGSESTQSDFATQVVKLVNAERAKAGLSALSSDALLDKVAVAKVKDMSNNNYFDHQSPTYGSPFDMMKQFGVTYSYAGENIAKGQKTPQEVVTAWMNSEGHRANILSKNFTHIGVGYFNGYWAQEFIGK</sequence>
<dbReference type="SUPFAM" id="SSF55797">
    <property type="entry name" value="PR-1-like"/>
    <property type="match status" value="1"/>
</dbReference>
<comment type="caution">
    <text evidence="4">The sequence shown here is derived from an EMBL/GenBank/DDBJ whole genome shotgun (WGS) entry which is preliminary data.</text>
</comment>
<evidence type="ECO:0000256" key="2">
    <source>
        <dbReference type="SAM" id="SignalP"/>
    </source>
</evidence>
<dbReference type="RefSeq" id="WP_062835125.1">
    <property type="nucleotide sequence ID" value="NZ_BCNV01000001.1"/>
</dbReference>
<evidence type="ECO:0000256" key="1">
    <source>
        <dbReference type="SAM" id="MobiDB-lite"/>
    </source>
</evidence>
<dbReference type="Proteomes" id="UP000069697">
    <property type="component" value="Unassembled WGS sequence"/>
</dbReference>
<dbReference type="Gene3D" id="3.40.33.10">
    <property type="entry name" value="CAP"/>
    <property type="match status" value="1"/>
</dbReference>